<dbReference type="AlphaFoldDB" id="Q1Z773"/>
<evidence type="ECO:0000313" key="3">
    <source>
        <dbReference type="Proteomes" id="UP000003789"/>
    </source>
</evidence>
<keyword evidence="1" id="KW-0732">Signal</keyword>
<evidence type="ECO:0000256" key="1">
    <source>
        <dbReference type="SAM" id="SignalP"/>
    </source>
</evidence>
<reference evidence="2 3" key="1">
    <citation type="submission" date="2006-03" db="EMBL/GenBank/DDBJ databases">
        <authorList>
            <person name="Bartlett D.H."/>
            <person name="Valle G."/>
            <person name="Lauro F.M."/>
            <person name="Vezzi A."/>
            <person name="Simonato F."/>
            <person name="Eloe E."/>
            <person name="Vitulo N."/>
            <person name="Stratton T.K."/>
            <person name="D'angelo M."/>
            <person name="Ferriera S."/>
            <person name="Johnson J."/>
            <person name="Kravitz S."/>
            <person name="Beeson K."/>
            <person name="Sutton G."/>
            <person name="Rogers Y."/>
            <person name="Friedman R."/>
            <person name="Frazier M."/>
            <person name="Venter J.C."/>
        </authorList>
    </citation>
    <scope>NUCLEOTIDE SEQUENCE [LARGE SCALE GENOMIC DNA]</scope>
    <source>
        <strain evidence="2 3">3TCK</strain>
    </source>
</reference>
<dbReference type="SUPFAM" id="SSF103515">
    <property type="entry name" value="Autotransporter"/>
    <property type="match status" value="1"/>
</dbReference>
<accession>Q1Z773</accession>
<dbReference type="InterPro" id="IPR036709">
    <property type="entry name" value="Autotransporte_beta_dom_sf"/>
</dbReference>
<dbReference type="EMBL" id="AAPH01000005">
    <property type="protein sequence ID" value="EAS44230.1"/>
    <property type="molecule type" value="Genomic_DNA"/>
</dbReference>
<dbReference type="HOGENOM" id="CLU_072059_1_0_6"/>
<dbReference type="Proteomes" id="UP000003789">
    <property type="component" value="Unassembled WGS sequence"/>
</dbReference>
<sequence>MKMTSKTILAGVIATLVSVSPVWADGTNTEKLVNNESDASQQVVPEFVQGEPEDLGELAAKLNNPISDLWMLFTQNDTYQYEDKAGNDYTINSFKFQPVMSFGLSEDYNLIVRPVVQHLSMEAPGKKRETGMGDTAVFAVVGPATPVDNNIWGVGFTSLIPTASKDFLSTQGADQWAVGPAVTAFHLGDEWVYGGVVQHWWGMGDSKKMNLETKEEEDLNLTDIQYVLRYRVTPTTQIGFGPNIQIDWNESGSDKYTIPVGFGGDTMIKIGSMPVRLGAELHYYVQQADEFGPTWNLRFFAIPVISNPMR</sequence>
<proteinExistence type="predicted"/>
<dbReference type="OrthoDB" id="9809066at2"/>
<protein>
    <recommendedName>
        <fullName evidence="4">Neuromedin U</fullName>
    </recommendedName>
</protein>
<feature type="signal peptide" evidence="1">
    <location>
        <begin position="1"/>
        <end position="24"/>
    </location>
</feature>
<evidence type="ECO:0000313" key="2">
    <source>
        <dbReference type="EMBL" id="EAS44230.1"/>
    </source>
</evidence>
<comment type="caution">
    <text evidence="2">The sequence shown here is derived from an EMBL/GenBank/DDBJ whole genome shotgun (WGS) entry which is preliminary data.</text>
</comment>
<feature type="chain" id="PRO_5004198229" description="Neuromedin U" evidence="1">
    <location>
        <begin position="25"/>
        <end position="310"/>
    </location>
</feature>
<gene>
    <name evidence="2" type="ORF">P3TCK_05842</name>
</gene>
<organism evidence="2 3">
    <name type="scientific">Photobacterium profundum 3TCK</name>
    <dbReference type="NCBI Taxonomy" id="314280"/>
    <lineage>
        <taxon>Bacteria</taxon>
        <taxon>Pseudomonadati</taxon>
        <taxon>Pseudomonadota</taxon>
        <taxon>Gammaproteobacteria</taxon>
        <taxon>Vibrionales</taxon>
        <taxon>Vibrionaceae</taxon>
        <taxon>Photobacterium</taxon>
    </lineage>
</organism>
<evidence type="ECO:0008006" key="4">
    <source>
        <dbReference type="Google" id="ProtNLM"/>
    </source>
</evidence>
<name>Q1Z773_9GAMM</name>
<dbReference type="RefSeq" id="WP_006229183.1">
    <property type="nucleotide sequence ID" value="NZ_CH724134.1"/>
</dbReference>